<dbReference type="InterPro" id="IPR001173">
    <property type="entry name" value="Glyco_trans_2-like"/>
</dbReference>
<reference evidence="4" key="1">
    <citation type="journal article" date="2021" name="PeerJ">
        <title>Extensive microbial diversity within the chicken gut microbiome revealed by metagenomics and culture.</title>
        <authorList>
            <person name="Gilroy R."/>
            <person name="Ravi A."/>
            <person name="Getino M."/>
            <person name="Pursley I."/>
            <person name="Horton D.L."/>
            <person name="Alikhan N.F."/>
            <person name="Baker D."/>
            <person name="Gharbi K."/>
            <person name="Hall N."/>
            <person name="Watson M."/>
            <person name="Adriaenssens E.M."/>
            <person name="Foster-Nyarko E."/>
            <person name="Jarju S."/>
            <person name="Secka A."/>
            <person name="Antonio M."/>
            <person name="Oren A."/>
            <person name="Chaudhuri R.R."/>
            <person name="La Ragione R."/>
            <person name="Hildebrand F."/>
            <person name="Pallen M.J."/>
        </authorList>
    </citation>
    <scope>NUCLEOTIDE SEQUENCE</scope>
    <source>
        <strain evidence="4">ChiBcec1-1630</strain>
    </source>
</reference>
<evidence type="ECO:0000259" key="3">
    <source>
        <dbReference type="Pfam" id="PF00535"/>
    </source>
</evidence>
<dbReference type="GO" id="GO:0016757">
    <property type="term" value="F:glycosyltransferase activity"/>
    <property type="evidence" value="ECO:0007669"/>
    <property type="project" value="UniProtKB-KW"/>
</dbReference>
<evidence type="ECO:0000313" key="5">
    <source>
        <dbReference type="Proteomes" id="UP000823922"/>
    </source>
</evidence>
<evidence type="ECO:0000256" key="2">
    <source>
        <dbReference type="ARBA" id="ARBA00022679"/>
    </source>
</evidence>
<dbReference type="PANTHER" id="PTHR22916:SF51">
    <property type="entry name" value="GLYCOSYLTRANSFERASE EPSH-RELATED"/>
    <property type="match status" value="1"/>
</dbReference>
<organism evidence="4 5">
    <name type="scientific">Candidatus Eisenbergiella intestinigallinarum</name>
    <dbReference type="NCBI Taxonomy" id="2838549"/>
    <lineage>
        <taxon>Bacteria</taxon>
        <taxon>Bacillati</taxon>
        <taxon>Bacillota</taxon>
        <taxon>Clostridia</taxon>
        <taxon>Lachnospirales</taxon>
        <taxon>Lachnospiraceae</taxon>
        <taxon>Eisenbergiella</taxon>
    </lineage>
</organism>
<reference evidence="4" key="2">
    <citation type="submission" date="2021-04" db="EMBL/GenBank/DDBJ databases">
        <authorList>
            <person name="Gilroy R."/>
        </authorList>
    </citation>
    <scope>NUCLEOTIDE SEQUENCE</scope>
    <source>
        <strain evidence="4">ChiBcec1-1630</strain>
    </source>
</reference>
<dbReference type="EMBL" id="DWVS01000306">
    <property type="protein sequence ID" value="HJC88725.1"/>
    <property type="molecule type" value="Genomic_DNA"/>
</dbReference>
<dbReference type="CDD" id="cd00761">
    <property type="entry name" value="Glyco_tranf_GTA_type"/>
    <property type="match status" value="1"/>
</dbReference>
<accession>A0A9D2TTN1</accession>
<dbReference type="Gene3D" id="3.90.550.10">
    <property type="entry name" value="Spore Coat Polysaccharide Biosynthesis Protein SpsA, Chain A"/>
    <property type="match status" value="1"/>
</dbReference>
<keyword evidence="1" id="KW-0328">Glycosyltransferase</keyword>
<dbReference type="Proteomes" id="UP000823922">
    <property type="component" value="Unassembled WGS sequence"/>
</dbReference>
<evidence type="ECO:0000256" key="1">
    <source>
        <dbReference type="ARBA" id="ARBA00022676"/>
    </source>
</evidence>
<gene>
    <name evidence="4" type="ORF">H9926_12005</name>
</gene>
<feature type="non-terminal residue" evidence="4">
    <location>
        <position position="218"/>
    </location>
</feature>
<evidence type="ECO:0000313" key="4">
    <source>
        <dbReference type="EMBL" id="HJC88725.1"/>
    </source>
</evidence>
<comment type="caution">
    <text evidence="4">The sequence shown here is derived from an EMBL/GenBank/DDBJ whole genome shotgun (WGS) entry which is preliminary data.</text>
</comment>
<keyword evidence="2" id="KW-0808">Transferase</keyword>
<dbReference type="InterPro" id="IPR029044">
    <property type="entry name" value="Nucleotide-diphossugar_trans"/>
</dbReference>
<dbReference type="SUPFAM" id="SSF53448">
    <property type="entry name" value="Nucleotide-diphospho-sugar transferases"/>
    <property type="match status" value="1"/>
</dbReference>
<sequence>MKNLISVIIPVYNSEDYISVCLHSVTEQTYPHLEILVIDDGSEDNTPTLCRQIAEGDKRIKIYRQTNQGVSAARNRGIDLAEGEFLVFLDSDDMLHPRFLEKALERAVQTGADMVSGRLVKIPSEDMRTESGNCFRQFWTEPWTDIPADRILSQFHEKEELDLYTAACKLIKKALIGTLRFEEQILLGEDTLFMYQLVRKRFSLTFTGAPWYLYRMRT</sequence>
<dbReference type="AlphaFoldDB" id="A0A9D2TTN1"/>
<protein>
    <submittedName>
        <fullName evidence="4">Glycosyltransferase</fullName>
    </submittedName>
</protein>
<feature type="domain" description="Glycosyltransferase 2-like" evidence="3">
    <location>
        <begin position="6"/>
        <end position="152"/>
    </location>
</feature>
<dbReference type="PANTHER" id="PTHR22916">
    <property type="entry name" value="GLYCOSYLTRANSFERASE"/>
    <property type="match status" value="1"/>
</dbReference>
<proteinExistence type="predicted"/>
<dbReference type="Pfam" id="PF00535">
    <property type="entry name" value="Glycos_transf_2"/>
    <property type="match status" value="1"/>
</dbReference>
<name>A0A9D2TTN1_9FIRM</name>